<dbReference type="GO" id="GO:0016787">
    <property type="term" value="F:hydrolase activity"/>
    <property type="evidence" value="ECO:0007669"/>
    <property type="project" value="UniProtKB-KW"/>
</dbReference>
<dbReference type="RefSeq" id="WP_285931238.1">
    <property type="nucleotide sequence ID" value="NZ_JASTZU010000024.1"/>
</dbReference>
<keyword evidence="2" id="KW-0732">Signal</keyword>
<keyword evidence="3 4" id="KW-0378">Hydrolase</keyword>
<organism evidence="7 8">
    <name type="scientific">Aquibacillus rhizosphaerae</name>
    <dbReference type="NCBI Taxonomy" id="3051431"/>
    <lineage>
        <taxon>Bacteria</taxon>
        <taxon>Bacillati</taxon>
        <taxon>Bacillota</taxon>
        <taxon>Bacilli</taxon>
        <taxon>Bacillales</taxon>
        <taxon>Bacillaceae</taxon>
        <taxon>Aquibacillus</taxon>
    </lineage>
</organism>
<evidence type="ECO:0000256" key="4">
    <source>
        <dbReference type="RuleBase" id="RU361188"/>
    </source>
</evidence>
<dbReference type="Proteomes" id="UP001235343">
    <property type="component" value="Unassembled WGS sequence"/>
</dbReference>
<accession>A0ABT7L2Y5</accession>
<keyword evidence="4" id="KW-0326">Glycosidase</keyword>
<dbReference type="InterPro" id="IPR013780">
    <property type="entry name" value="Glyco_hydro_b"/>
</dbReference>
<dbReference type="SUPFAM" id="SSF51445">
    <property type="entry name" value="(Trans)glycosidases"/>
    <property type="match status" value="1"/>
</dbReference>
<dbReference type="PANTHER" id="PTHR11069">
    <property type="entry name" value="GLUCOSYLCERAMIDASE"/>
    <property type="match status" value="1"/>
</dbReference>
<gene>
    <name evidence="7" type="ORF">QQS35_07110</name>
</gene>
<dbReference type="InterPro" id="IPR033453">
    <property type="entry name" value="Glyco_hydro_30_TIM-barrel"/>
</dbReference>
<dbReference type="PANTHER" id="PTHR11069:SF23">
    <property type="entry name" value="LYSOSOMAL ACID GLUCOSYLCERAMIDASE"/>
    <property type="match status" value="1"/>
</dbReference>
<dbReference type="Pfam" id="PF17189">
    <property type="entry name" value="Glyco_hydro_30C"/>
    <property type="match status" value="1"/>
</dbReference>
<evidence type="ECO:0000256" key="3">
    <source>
        <dbReference type="ARBA" id="ARBA00022801"/>
    </source>
</evidence>
<dbReference type="PRINTS" id="PR00843">
    <property type="entry name" value="GLHYDRLASE30"/>
</dbReference>
<evidence type="ECO:0000313" key="7">
    <source>
        <dbReference type="EMBL" id="MDL4840226.1"/>
    </source>
</evidence>
<comment type="similarity">
    <text evidence="1 4">Belongs to the glycosyl hydrolase 30 family.</text>
</comment>
<evidence type="ECO:0000259" key="5">
    <source>
        <dbReference type="Pfam" id="PF02055"/>
    </source>
</evidence>
<proteinExistence type="inferred from homology"/>
<protein>
    <submittedName>
        <fullName evidence="7">Glycoside hydrolase family 30 beta sandwich domain-containing protein</fullName>
    </submittedName>
</protein>
<feature type="domain" description="Glycosyl hydrolase family 30 TIM-barrel" evidence="5">
    <location>
        <begin position="41"/>
        <end position="382"/>
    </location>
</feature>
<name>A0ABT7L2Y5_9BACI</name>
<sequence length="452" mass="50249">MTTSDQKNLLTQQHSLVFDGSDGATLPTIQVDPNVEFQTMDGFGAAITGSSAYLINNKIKAQQREVLLDDLFTSEGIHLKFIRHTIGSSDFSVDENGDAASYTYNDIESGTDFELSQFSVGKDAGVIQLIKHIYTLNDTLKVLGTPWTAPGWMKFGQQQLNGWYLNYKDQRVYEAYADYFVKYIEEYKRLGIPIYGMTIQNEPEHTSQSYPSMSMNANEQAMFIRDYLGPAFANNDISTKIISYDHNWNKGMDYARTVLGDSKANAYTDGTAYHCYEGSPATMSEVHEAFPNKNIYFTECSGGEWSTNFGQNLSWFMSNLIIGASRNWAKTVLLWNMALDEDGGPTNGGCINCRGVVTINTENGSVTKNVEYYVLGHASKFVDSGAVRIASSNDKGNMETVAFKNPDDSIVLIGANTSQTEKSFQVNWDKKSFSYSMPSNSAATFKWAPSPD</sequence>
<dbReference type="InterPro" id="IPR001139">
    <property type="entry name" value="Glyco_hydro_30"/>
</dbReference>
<dbReference type="Pfam" id="PF02055">
    <property type="entry name" value="Glyco_hydro_30"/>
    <property type="match status" value="1"/>
</dbReference>
<evidence type="ECO:0000259" key="6">
    <source>
        <dbReference type="Pfam" id="PF17189"/>
    </source>
</evidence>
<reference evidence="7 8" key="1">
    <citation type="submission" date="2023-06" db="EMBL/GenBank/DDBJ databases">
        <title>Aquibacillus rhizosphaerae LR5S19.</title>
        <authorList>
            <person name="Sun J.-Q."/>
        </authorList>
    </citation>
    <scope>NUCLEOTIDE SEQUENCE [LARGE SCALE GENOMIC DNA]</scope>
    <source>
        <strain evidence="7 8">LR5S19</strain>
    </source>
</reference>
<keyword evidence="8" id="KW-1185">Reference proteome</keyword>
<evidence type="ECO:0000313" key="8">
    <source>
        <dbReference type="Proteomes" id="UP001235343"/>
    </source>
</evidence>
<dbReference type="Gene3D" id="3.20.20.80">
    <property type="entry name" value="Glycosidases"/>
    <property type="match status" value="1"/>
</dbReference>
<dbReference type="InterPro" id="IPR033452">
    <property type="entry name" value="GH30_C"/>
</dbReference>
<dbReference type="Gene3D" id="2.60.40.1180">
    <property type="entry name" value="Golgi alpha-mannosidase II"/>
    <property type="match status" value="1"/>
</dbReference>
<feature type="domain" description="Glycosyl hydrolase family 30 beta sandwich" evidence="6">
    <location>
        <begin position="385"/>
        <end position="445"/>
    </location>
</feature>
<evidence type="ECO:0000256" key="2">
    <source>
        <dbReference type="ARBA" id="ARBA00022729"/>
    </source>
</evidence>
<comment type="caution">
    <text evidence="7">The sequence shown here is derived from an EMBL/GenBank/DDBJ whole genome shotgun (WGS) entry which is preliminary data.</text>
</comment>
<dbReference type="InterPro" id="IPR017853">
    <property type="entry name" value="GH"/>
</dbReference>
<evidence type="ECO:0000256" key="1">
    <source>
        <dbReference type="ARBA" id="ARBA00005382"/>
    </source>
</evidence>
<dbReference type="EMBL" id="JASTZU010000024">
    <property type="protein sequence ID" value="MDL4840226.1"/>
    <property type="molecule type" value="Genomic_DNA"/>
</dbReference>